<evidence type="ECO:0000313" key="7">
    <source>
        <dbReference type="Proteomes" id="UP000000707"/>
    </source>
</evidence>
<dbReference type="GeneID" id="18246272"/>
<keyword evidence="4" id="KW-0539">Nucleus</keyword>
<feature type="region of interest" description="Disordered" evidence="5">
    <location>
        <begin position="452"/>
        <end position="471"/>
    </location>
</feature>
<dbReference type="STRING" id="590646.G3BEV0"/>
<organism evidence="7">
    <name type="scientific">Candida tenuis (strain ATCC 10573 / BCRC 21748 / CBS 615 / JCM 9827 / NBRC 10315 / NRRL Y-1498 / VKM Y-70)</name>
    <name type="common">Yeast</name>
    <name type="synonym">Yamadazyma tenuis</name>
    <dbReference type="NCBI Taxonomy" id="590646"/>
    <lineage>
        <taxon>Eukaryota</taxon>
        <taxon>Fungi</taxon>
        <taxon>Dikarya</taxon>
        <taxon>Ascomycota</taxon>
        <taxon>Saccharomycotina</taxon>
        <taxon>Pichiomycetes</taxon>
        <taxon>Debaryomycetaceae</taxon>
        <taxon>Yamadazyma</taxon>
    </lineage>
</organism>
<dbReference type="GO" id="GO:0017056">
    <property type="term" value="F:structural constituent of nuclear pore"/>
    <property type="evidence" value="ECO:0007669"/>
    <property type="project" value="TreeGrafter"/>
</dbReference>
<sequence>MLNWSNDTFLECYNSIKYQDHSRIDEQLVKAIQNDLNSVLVTPPNDESSKSKLIDNKSPTQFTNGDKLKLNDMFVENAIFLSKELGLNELATAEVLFYSSRDGIDNGASFIDQGRSAFFKRYQYILNILGYLITSRQLHLLTSDFNNFGSNVLDSFSKIYSIINNLNDLINKNTVTNSLNDVFIQTIEYTKTELFNCHELLGQILYNMIQYYFEEYGTVKFYKQIMTHLNSNVDDNDSIILHYLPGVFAIFDSLDKFNDQAVNELHKTVTNTLTDDFKLISLSPDLIDLSNSKLKSYEILMDFVFLTNLIPWCKETGNLEMFHFNEDILNYIQICLNYGVLENLLRFTSATSNLETVKLFEVNNLCEFRSLLQTNFPELSVLKFSKLNDNNAQSRFNLKLEVSSTFKEDLLPFYWHKFFSNFIKNVAIVLTQLRDSEEDYLLSSINRRQRVRDKGEKDSNNELVDGSSKDSSQALEKNIELDMEDMYTRADLERFYLSFVYTYKNRPNLCALIWEDGDTNNELVGFINWGVNNNSSPFITATFCLLLSSLTCKEDALSTIKIWENLINNNSNLKKSDYSKISMDSIVDSLEYYLNSLNENFENDLNDQIRKKQKGQEFLLSNALNNNHNSNKILIELSEDSMIFISGFVLLISSLVDNLSDDSERSKEIRQSMFNRFKPIILGFLKFDNLIMNSRILIGSNDFPLILVNENNRSTLINLMLNLLSSFNDPHAEDLELRYEIWDIVDKWMFHQLIDNNSSSRSPGVIDHHNPSPSEKIRLQKNTISIKNAFKTNLVDLPNILNFIELITNLLNSPENPSRINSKLLYPANLGNGYRFNNQTGIWPYIEFITLEVLGSSTKIKHSLTRVNLQNNLISLVLGSLNSVDWEFLDDILPNVSQDFKVESLFDASLTYDQFIKLHHSIGVMNYVFDEKVYKSIIEIILKEEDDTLVLSSLKIVHKLIKLQDIFAIMVSRLKANEQPKPTLPSTSLLSVIPALNTYYPSNFNVIDFLKVLSSNVALVTKFGLLIGTDNNKIVSLCIDLLTKVNRRFLDLNKDETLLIKNKLLTVFASGPESNQLRYSIINQFTDGDEDIKFKILNFLVEDLAISKGSPCFAHHLLGYTVKGNYLVINEDDSKLFIRNLTEHLVLSLSMVSSVDFNNGINIIEYNYTRMSSLVLQILNRLCHFPVSSLVTLQLLRDFESDEEVSFFETLLSYQTKIDHTTVWYNVRFNDDLLKENDFILDKESLLTFFEFFKMRNLMIQYLTVEFHHLSQQGSIYKKNQYLDKLINGDKFLNESHQVLKFLDVLNFKFSNFEQFNYQKFSKWNLSLLFKEVKSEDNIFNTDILDKLETITNNVEILDMKDFLVKFIVNDDLKALQLNYLHSWVQLIEVIINDGKLSKEQNQNFILEILSSILPKINEFFEKDIKFSEELISLCVILFDYYEEDNLFIERLLLLFSTCIKGIASSNSTIELRNDLYIIMNNFLQKSFKNNSETILRKLTDILEKTDVKFFEIICNDSIVSEGSIRITSMIFLESTIHLFNHFNNSFITDQLTKNNSLLLIIRSIKRIDEILDNELKEVSTILYELINFNSIINLLIRIGQSRLGSSYLIQSELFSIIKNLNILKVDPDLGMNLRINEINSVNLSLDSNYSFINYFQFLLPVFKLISVLLISMGPSYKPSKIQGKELLAHFGKLRNSIIKKDILINENKIKYQYEGELDELMNQFVLIDTLVDS</sequence>
<evidence type="ECO:0000256" key="2">
    <source>
        <dbReference type="ARBA" id="ARBA00005892"/>
    </source>
</evidence>
<dbReference type="PANTHER" id="PTHR31344:SF0">
    <property type="entry name" value="NUCLEAR PORE COMPLEX PROTEIN NUP205"/>
    <property type="match status" value="1"/>
</dbReference>
<evidence type="ECO:0000256" key="4">
    <source>
        <dbReference type="ARBA" id="ARBA00023242"/>
    </source>
</evidence>
<comment type="similarity">
    <text evidence="2">Belongs to the NUP186/NUP192/NUP205 family.</text>
</comment>
<protein>
    <recommendedName>
        <fullName evidence="8">Nucleoporin</fullName>
    </recommendedName>
</protein>
<dbReference type="EMBL" id="GL996528">
    <property type="protein sequence ID" value="EGV60599.1"/>
    <property type="molecule type" value="Genomic_DNA"/>
</dbReference>
<accession>G3BEV0</accession>
<evidence type="ECO:0000313" key="6">
    <source>
        <dbReference type="EMBL" id="EGV60599.1"/>
    </source>
</evidence>
<dbReference type="Proteomes" id="UP000000707">
    <property type="component" value="Unassembled WGS sequence"/>
</dbReference>
<name>G3BEV0_CANTC</name>
<dbReference type="eggNOG" id="KOG1835">
    <property type="taxonomic scope" value="Eukaryota"/>
</dbReference>
<keyword evidence="7" id="KW-1185">Reference proteome</keyword>
<dbReference type="OrthoDB" id="2019644at2759"/>
<dbReference type="HOGENOM" id="CLU_002778_0_0_1"/>
<dbReference type="KEGG" id="cten:18246272"/>
<dbReference type="GO" id="GO:0044611">
    <property type="term" value="C:nuclear pore inner ring"/>
    <property type="evidence" value="ECO:0007669"/>
    <property type="project" value="TreeGrafter"/>
</dbReference>
<dbReference type="GO" id="GO:0006999">
    <property type="term" value="P:nuclear pore organization"/>
    <property type="evidence" value="ECO:0007669"/>
    <property type="project" value="TreeGrafter"/>
</dbReference>
<proteinExistence type="inferred from homology"/>
<keyword evidence="3" id="KW-0813">Transport</keyword>
<dbReference type="Pfam" id="PF11894">
    <property type="entry name" value="Nup192"/>
    <property type="match status" value="1"/>
</dbReference>
<dbReference type="InterPro" id="IPR021827">
    <property type="entry name" value="Nup186/Nup192/Nup205"/>
</dbReference>
<gene>
    <name evidence="6" type="ORF">CANTEDRAFT_111367</name>
</gene>
<evidence type="ECO:0000256" key="3">
    <source>
        <dbReference type="ARBA" id="ARBA00022448"/>
    </source>
</evidence>
<reference evidence="6 7" key="1">
    <citation type="journal article" date="2011" name="Proc. Natl. Acad. Sci. U.S.A.">
        <title>Comparative genomics of xylose-fermenting fungi for enhanced biofuel production.</title>
        <authorList>
            <person name="Wohlbach D.J."/>
            <person name="Kuo A."/>
            <person name="Sato T.K."/>
            <person name="Potts K.M."/>
            <person name="Salamov A.A."/>
            <person name="LaButti K.M."/>
            <person name="Sun H."/>
            <person name="Clum A."/>
            <person name="Pangilinan J.L."/>
            <person name="Lindquist E.A."/>
            <person name="Lucas S."/>
            <person name="Lapidus A."/>
            <person name="Jin M."/>
            <person name="Gunawan C."/>
            <person name="Balan V."/>
            <person name="Dale B.E."/>
            <person name="Jeffries T.W."/>
            <person name="Zinkel R."/>
            <person name="Barry K.W."/>
            <person name="Grigoriev I.V."/>
            <person name="Gasch A.P."/>
        </authorList>
    </citation>
    <scope>NUCLEOTIDE SEQUENCE [LARGE SCALE GENOMIC DNA]</scope>
    <source>
        <strain evidence="7">ATCC 10573 / BCRC 21748 / CBS 615 / JCM 9827 / NBRC 10315 / NRRL Y-1498 / VKM Y-70</strain>
    </source>
</reference>
<evidence type="ECO:0008006" key="8">
    <source>
        <dbReference type="Google" id="ProtNLM"/>
    </source>
</evidence>
<evidence type="ECO:0000256" key="5">
    <source>
        <dbReference type="SAM" id="MobiDB-lite"/>
    </source>
</evidence>
<dbReference type="PANTHER" id="PTHR31344">
    <property type="entry name" value="NUCLEAR PORE COMPLEX PROTEIN NUP205"/>
    <property type="match status" value="1"/>
</dbReference>
<comment type="subcellular location">
    <subcellularLocation>
        <location evidence="1">Nucleus</location>
    </subcellularLocation>
</comment>
<evidence type="ECO:0000256" key="1">
    <source>
        <dbReference type="ARBA" id="ARBA00004123"/>
    </source>
</evidence>